<evidence type="ECO:0000256" key="1">
    <source>
        <dbReference type="SAM" id="MobiDB-lite"/>
    </source>
</evidence>
<reference evidence="3" key="1">
    <citation type="journal article" date="2021" name="J Fungi (Basel)">
        <title>Virulence traits and population genomics of the black yeast Aureobasidium melanogenum.</title>
        <authorList>
            <person name="Cernosa A."/>
            <person name="Sun X."/>
            <person name="Gostincar C."/>
            <person name="Fang C."/>
            <person name="Gunde-Cimerman N."/>
            <person name="Song Z."/>
        </authorList>
    </citation>
    <scope>NUCLEOTIDE SEQUENCE</scope>
    <source>
        <strain evidence="3">EXF-9911</strain>
    </source>
</reference>
<dbReference type="EMBL" id="JAHFXF010001462">
    <property type="protein sequence ID" value="KAG9667045.1"/>
    <property type="molecule type" value="Genomic_DNA"/>
</dbReference>
<feature type="domain" description="DUF7726" evidence="2">
    <location>
        <begin position="59"/>
        <end position="127"/>
    </location>
</feature>
<dbReference type="PANTHER" id="PTHR42339">
    <property type="entry name" value="HISTONE H1"/>
    <property type="match status" value="1"/>
</dbReference>
<evidence type="ECO:0000313" key="4">
    <source>
        <dbReference type="Proteomes" id="UP000779574"/>
    </source>
</evidence>
<dbReference type="PANTHER" id="PTHR42339:SF1">
    <property type="entry name" value="HISTONE H1"/>
    <property type="match status" value="1"/>
</dbReference>
<feature type="non-terminal residue" evidence="3">
    <location>
        <position position="310"/>
    </location>
</feature>
<dbReference type="InterPro" id="IPR056143">
    <property type="entry name" value="DUF7726"/>
</dbReference>
<dbReference type="Pfam" id="PF24852">
    <property type="entry name" value="DUF7726"/>
    <property type="match status" value="2"/>
</dbReference>
<accession>A0A9P8DZE9</accession>
<dbReference type="AlphaFoldDB" id="A0A9P8DZE9"/>
<feature type="compositionally biased region" description="Polar residues" evidence="1">
    <location>
        <begin position="16"/>
        <end position="30"/>
    </location>
</feature>
<organism evidence="3 4">
    <name type="scientific">Aureobasidium melanogenum</name>
    <name type="common">Aureobasidium pullulans var. melanogenum</name>
    <dbReference type="NCBI Taxonomy" id="46634"/>
    <lineage>
        <taxon>Eukaryota</taxon>
        <taxon>Fungi</taxon>
        <taxon>Dikarya</taxon>
        <taxon>Ascomycota</taxon>
        <taxon>Pezizomycotina</taxon>
        <taxon>Dothideomycetes</taxon>
        <taxon>Dothideomycetidae</taxon>
        <taxon>Dothideales</taxon>
        <taxon>Saccotheciaceae</taxon>
        <taxon>Aureobasidium</taxon>
    </lineage>
</organism>
<dbReference type="Proteomes" id="UP000779574">
    <property type="component" value="Unassembled WGS sequence"/>
</dbReference>
<comment type="caution">
    <text evidence="3">The sequence shown here is derived from an EMBL/GenBank/DDBJ whole genome shotgun (WGS) entry which is preliminary data.</text>
</comment>
<reference evidence="3" key="2">
    <citation type="submission" date="2021-08" db="EMBL/GenBank/DDBJ databases">
        <authorList>
            <person name="Gostincar C."/>
            <person name="Sun X."/>
            <person name="Song Z."/>
            <person name="Gunde-Cimerman N."/>
        </authorList>
    </citation>
    <scope>NUCLEOTIDE SEQUENCE</scope>
    <source>
        <strain evidence="3">EXF-9911</strain>
    </source>
</reference>
<feature type="region of interest" description="Disordered" evidence="1">
    <location>
        <begin position="16"/>
        <end position="53"/>
    </location>
</feature>
<name>A0A9P8DZE9_AURME</name>
<feature type="domain" description="DUF7726" evidence="2">
    <location>
        <begin position="172"/>
        <end position="253"/>
    </location>
</feature>
<dbReference type="OrthoDB" id="2592504at2759"/>
<sequence>MDQYLIHLTAPTGNTAEHITMTPSQPTQLAGTKRKSTDSSDLPTIDLDDHDIPDGHPMDSCTVVRGKIKRFLEAGEMKVGQFCDAIGVSQNAYRRFMSQNGKFAGAGCDTYQNAWLFFKKREMAGLKIPTKKQKTAANAAASSAASSSGKKDAMTTDISNIHLDGEETDSVEVYDSCDEIRKKIAAHLRKPGVTAAQFCRDILAQYRSDKKPPQIQSGQLTKFRDYKGADTGNTSCVFYAAYVFFEKIRLAEGIIVWAMTDLCKINMVELRLYKALEFIEDKSRNVAVTGSRLDVNGVYVQTAPSLHRCV</sequence>
<protein>
    <recommendedName>
        <fullName evidence="2">DUF7726 domain-containing protein</fullName>
    </recommendedName>
</protein>
<evidence type="ECO:0000259" key="2">
    <source>
        <dbReference type="Pfam" id="PF24852"/>
    </source>
</evidence>
<gene>
    <name evidence="3" type="ORF">KCU76_g17821</name>
</gene>
<proteinExistence type="predicted"/>
<evidence type="ECO:0000313" key="3">
    <source>
        <dbReference type="EMBL" id="KAG9667045.1"/>
    </source>
</evidence>